<comment type="caution">
    <text evidence="2">The sequence shown here is derived from an EMBL/GenBank/DDBJ whole genome shotgun (WGS) entry which is preliminary data.</text>
</comment>
<evidence type="ECO:0000313" key="2">
    <source>
        <dbReference type="EMBL" id="RWA06929.1"/>
    </source>
</evidence>
<gene>
    <name evidence="2" type="ORF">EKO27_g8173</name>
</gene>
<organism evidence="2 3">
    <name type="scientific">Xylaria grammica</name>
    <dbReference type="NCBI Taxonomy" id="363999"/>
    <lineage>
        <taxon>Eukaryota</taxon>
        <taxon>Fungi</taxon>
        <taxon>Dikarya</taxon>
        <taxon>Ascomycota</taxon>
        <taxon>Pezizomycotina</taxon>
        <taxon>Sordariomycetes</taxon>
        <taxon>Xylariomycetidae</taxon>
        <taxon>Xylariales</taxon>
        <taxon>Xylariaceae</taxon>
        <taxon>Xylaria</taxon>
    </lineage>
</organism>
<feature type="transmembrane region" description="Helical" evidence="1">
    <location>
        <begin position="171"/>
        <end position="193"/>
    </location>
</feature>
<keyword evidence="3" id="KW-1185">Reference proteome</keyword>
<dbReference type="AlphaFoldDB" id="A0A439CXI9"/>
<proteinExistence type="predicted"/>
<protein>
    <submittedName>
        <fullName evidence="2">Uncharacterized protein</fullName>
    </submittedName>
</protein>
<dbReference type="EMBL" id="RYZI01000296">
    <property type="protein sequence ID" value="RWA06929.1"/>
    <property type="molecule type" value="Genomic_DNA"/>
</dbReference>
<evidence type="ECO:0000256" key="1">
    <source>
        <dbReference type="SAM" id="Phobius"/>
    </source>
</evidence>
<reference evidence="2 3" key="1">
    <citation type="submission" date="2018-12" db="EMBL/GenBank/DDBJ databases">
        <title>Draft genome sequence of Xylaria grammica IHI A82.</title>
        <authorList>
            <person name="Buettner E."/>
            <person name="Kellner H."/>
        </authorList>
    </citation>
    <scope>NUCLEOTIDE SEQUENCE [LARGE SCALE GENOMIC DNA]</scope>
    <source>
        <strain evidence="2 3">IHI A82</strain>
    </source>
</reference>
<evidence type="ECO:0000313" key="3">
    <source>
        <dbReference type="Proteomes" id="UP000286045"/>
    </source>
</evidence>
<dbReference type="Proteomes" id="UP000286045">
    <property type="component" value="Unassembled WGS sequence"/>
</dbReference>
<sequence length="248" mass="27592">MDNKTFPWRHVEIQPDFAQYLNPWTSMEMKSTVLGERAMAVGLWRPVLGNRLITGYEAKTLVETLLNLMIVNGISRSLAYLQQIGRVIRPDGDLRPDGSLQGTKGIWWKDMLRPHWRGLDPRMGPDAPYASSDYGNSAYMIPDEEKATSSTIRMYALVNVYSYSHHDTATVLSILVLSVCLLVMSAFIGWSWYTGISSSSWTSPTKLLALGLESPQPIGDLLKTDGIGAPTKESMGQIYTLGEMNGKV</sequence>
<keyword evidence="1" id="KW-0472">Membrane</keyword>
<accession>A0A439CXI9</accession>
<keyword evidence="1" id="KW-1133">Transmembrane helix</keyword>
<name>A0A439CXI9_9PEZI</name>
<keyword evidence="1" id="KW-0812">Transmembrane</keyword>